<sequence>MSDDEGFGVPTLVLADREDEMLGALRHLQKSVLKHPAAAQAAFQYLSAEGRRYRYTAEGREWDERLRHSRLVRHLGLLFDFSTLSLLDHDPPGVLPTQLLDVLFTLSSLENSDELLDKLFRWEQDGHA</sequence>
<protein>
    <submittedName>
        <fullName evidence="1">Uncharacterized protein</fullName>
    </submittedName>
</protein>
<evidence type="ECO:0000313" key="2">
    <source>
        <dbReference type="Proteomes" id="UP000529637"/>
    </source>
</evidence>
<reference evidence="1 2" key="1">
    <citation type="submission" date="2020-06" db="EMBL/GenBank/DDBJ databases">
        <title>Schlegella sp. ID0723 isolated from air conditioner.</title>
        <authorList>
            <person name="Kim D.Y."/>
            <person name="Kim D.-U."/>
        </authorList>
    </citation>
    <scope>NUCLEOTIDE SEQUENCE [LARGE SCALE GENOMIC DNA]</scope>
    <source>
        <strain evidence="1 2">ID0723</strain>
    </source>
</reference>
<keyword evidence="2" id="KW-1185">Reference proteome</keyword>
<dbReference type="RefSeq" id="WP_176068288.1">
    <property type="nucleotide sequence ID" value="NZ_JABWMJ010000003.1"/>
</dbReference>
<comment type="caution">
    <text evidence="1">The sequence shown here is derived from an EMBL/GenBank/DDBJ whole genome shotgun (WGS) entry which is preliminary data.</text>
</comment>
<dbReference type="Proteomes" id="UP000529637">
    <property type="component" value="Unassembled WGS sequence"/>
</dbReference>
<gene>
    <name evidence="1" type="ORF">HQN59_09040</name>
</gene>
<accession>A0A7Y6NMJ4</accession>
<organism evidence="1 2">
    <name type="scientific">Piscinibacter koreensis</name>
    <dbReference type="NCBI Taxonomy" id="2742824"/>
    <lineage>
        <taxon>Bacteria</taxon>
        <taxon>Pseudomonadati</taxon>
        <taxon>Pseudomonadota</taxon>
        <taxon>Betaproteobacteria</taxon>
        <taxon>Burkholderiales</taxon>
        <taxon>Sphaerotilaceae</taxon>
        <taxon>Piscinibacter</taxon>
    </lineage>
</organism>
<dbReference type="EMBL" id="JABWMJ010000003">
    <property type="protein sequence ID" value="NUZ05910.1"/>
    <property type="molecule type" value="Genomic_DNA"/>
</dbReference>
<evidence type="ECO:0000313" key="1">
    <source>
        <dbReference type="EMBL" id="NUZ05910.1"/>
    </source>
</evidence>
<dbReference type="AlphaFoldDB" id="A0A7Y6NMJ4"/>
<name>A0A7Y6NMJ4_9BURK</name>
<proteinExistence type="predicted"/>